<proteinExistence type="predicted"/>
<gene>
    <name evidence="1" type="ORF">ENT08_04880</name>
</gene>
<evidence type="ECO:0000313" key="1">
    <source>
        <dbReference type="EMBL" id="HGS05063.1"/>
    </source>
</evidence>
<accession>A0A7V4G7Z7</accession>
<sequence>MVGEAETAATERPITAAEAGSHCGDVDTLLRPKSHGTFARLLLADDGDCLDALDRHEQLIEHIRIPADEAVAGMILQIHIADQKAAAIMRLRAGKELAEQLPRS</sequence>
<protein>
    <submittedName>
        <fullName evidence="1">Uncharacterized protein</fullName>
    </submittedName>
</protein>
<reference evidence="1" key="1">
    <citation type="journal article" date="2020" name="mSystems">
        <title>Genome- and Community-Level Interaction Insights into Carbon Utilization and Element Cycling Functions of Hydrothermarchaeota in Hydrothermal Sediment.</title>
        <authorList>
            <person name="Zhou Z."/>
            <person name="Liu Y."/>
            <person name="Xu W."/>
            <person name="Pan J."/>
            <person name="Luo Z.H."/>
            <person name="Li M."/>
        </authorList>
    </citation>
    <scope>NUCLEOTIDE SEQUENCE [LARGE SCALE GENOMIC DNA]</scope>
    <source>
        <strain evidence="1">SpSt-548</strain>
    </source>
</reference>
<comment type="caution">
    <text evidence="1">The sequence shown here is derived from an EMBL/GenBank/DDBJ whole genome shotgun (WGS) entry which is preliminary data.</text>
</comment>
<name>A0A7V4G7Z7_9BACT</name>
<dbReference type="AlphaFoldDB" id="A0A7V4G7Z7"/>
<organism evidence="1">
    <name type="scientific">Desulfobacca acetoxidans</name>
    <dbReference type="NCBI Taxonomy" id="60893"/>
    <lineage>
        <taxon>Bacteria</taxon>
        <taxon>Pseudomonadati</taxon>
        <taxon>Thermodesulfobacteriota</taxon>
        <taxon>Desulfobaccia</taxon>
        <taxon>Desulfobaccales</taxon>
        <taxon>Desulfobaccaceae</taxon>
        <taxon>Desulfobacca</taxon>
    </lineage>
</organism>
<dbReference type="EMBL" id="DSXI01000291">
    <property type="protein sequence ID" value="HGS05063.1"/>
    <property type="molecule type" value="Genomic_DNA"/>
</dbReference>